<keyword evidence="1" id="KW-1133">Transmembrane helix</keyword>
<evidence type="ECO:0000313" key="2">
    <source>
        <dbReference type="EMBL" id="TDT50796.1"/>
    </source>
</evidence>
<feature type="transmembrane region" description="Helical" evidence="1">
    <location>
        <begin position="6"/>
        <end position="22"/>
    </location>
</feature>
<dbReference type="EMBL" id="SOAZ01000024">
    <property type="protein sequence ID" value="TDT50796.1"/>
    <property type="molecule type" value="Genomic_DNA"/>
</dbReference>
<dbReference type="InterPro" id="IPR005562">
    <property type="entry name" value="SpoVA"/>
</dbReference>
<name>A0A4R7KB89_9CLOT</name>
<sequence length="118" mass="12305">MDYIRAFLVGGTICLIGQILMEKTKLTSARILVIFVTAGVILGAVGVYKPIAEFGRAGASIPLTGFGYSLARGAIEEVQKNGIIGAFTGGIKAASAGMAAAVFFGYIMALIFKPRTKN</sequence>
<dbReference type="AlphaFoldDB" id="A0A4R7KB89"/>
<comment type="caution">
    <text evidence="2">The sequence shown here is derived from an EMBL/GenBank/DDBJ whole genome shotgun (WGS) entry which is preliminary data.</text>
</comment>
<gene>
    <name evidence="2" type="ORF">EDD71_1248</name>
</gene>
<feature type="transmembrane region" description="Helical" evidence="1">
    <location>
        <begin position="93"/>
        <end position="112"/>
    </location>
</feature>
<keyword evidence="1" id="KW-0812">Transmembrane</keyword>
<protein>
    <submittedName>
        <fullName evidence="2">Stage V sporulation protein AE</fullName>
    </submittedName>
</protein>
<keyword evidence="1" id="KW-0472">Membrane</keyword>
<evidence type="ECO:0000313" key="3">
    <source>
        <dbReference type="Proteomes" id="UP000295325"/>
    </source>
</evidence>
<dbReference type="Pfam" id="PF03862">
    <property type="entry name" value="SpoVAC_SpoVAEB"/>
    <property type="match status" value="1"/>
</dbReference>
<evidence type="ECO:0000256" key="1">
    <source>
        <dbReference type="SAM" id="Phobius"/>
    </source>
</evidence>
<reference evidence="2 3" key="1">
    <citation type="submission" date="2019-03" db="EMBL/GenBank/DDBJ databases">
        <title>Genomic Encyclopedia of Type Strains, Phase IV (KMG-IV): sequencing the most valuable type-strain genomes for metagenomic binning, comparative biology and taxonomic classification.</title>
        <authorList>
            <person name="Goeker M."/>
        </authorList>
    </citation>
    <scope>NUCLEOTIDE SEQUENCE [LARGE SCALE GENOMIC DNA]</scope>
    <source>
        <strain evidence="2 3">DSM 24455</strain>
    </source>
</reference>
<dbReference type="PANTHER" id="PTHR38450:SF2">
    <property type="entry name" value="STAGE V SPORULATION PROTEIN AEB"/>
    <property type="match status" value="1"/>
</dbReference>
<dbReference type="InterPro" id="IPR014204">
    <property type="entry name" value="Spore_V_AE"/>
</dbReference>
<dbReference type="Proteomes" id="UP000295325">
    <property type="component" value="Unassembled WGS sequence"/>
</dbReference>
<keyword evidence="3" id="KW-1185">Reference proteome</keyword>
<accession>A0A4R7KB89</accession>
<feature type="transmembrane region" description="Helical" evidence="1">
    <location>
        <begin position="29"/>
        <end position="48"/>
    </location>
</feature>
<dbReference type="OrthoDB" id="9797988at2"/>
<dbReference type="NCBIfam" id="TIGR02839">
    <property type="entry name" value="spore_V_AE"/>
    <property type="match status" value="1"/>
</dbReference>
<dbReference type="PANTHER" id="PTHR38450">
    <property type="entry name" value="STAGE V SPORULATION PROTEIN AC-RELATED"/>
    <property type="match status" value="1"/>
</dbReference>
<dbReference type="RefSeq" id="WP_133628949.1">
    <property type="nucleotide sequence ID" value="NZ_SOAZ01000024.1"/>
</dbReference>
<organism evidence="2 3">
    <name type="scientific">Fonticella tunisiensis</name>
    <dbReference type="NCBI Taxonomy" id="1096341"/>
    <lineage>
        <taxon>Bacteria</taxon>
        <taxon>Bacillati</taxon>
        <taxon>Bacillota</taxon>
        <taxon>Clostridia</taxon>
        <taxon>Eubacteriales</taxon>
        <taxon>Clostridiaceae</taxon>
        <taxon>Fonticella</taxon>
    </lineage>
</organism>
<proteinExistence type="predicted"/>